<dbReference type="EMBL" id="CP022098">
    <property type="protein sequence ID" value="ATB36071.1"/>
    <property type="molecule type" value="Genomic_DNA"/>
</dbReference>
<proteinExistence type="predicted"/>
<dbReference type="KEGG" id="cfus:CYFUS_001485"/>
<dbReference type="RefSeq" id="WP_157758298.1">
    <property type="nucleotide sequence ID" value="NZ_CP022098.1"/>
</dbReference>
<evidence type="ECO:0000313" key="2">
    <source>
        <dbReference type="EMBL" id="ATB36071.1"/>
    </source>
</evidence>
<organism evidence="2 3">
    <name type="scientific">Cystobacter fuscus</name>
    <dbReference type="NCBI Taxonomy" id="43"/>
    <lineage>
        <taxon>Bacteria</taxon>
        <taxon>Pseudomonadati</taxon>
        <taxon>Myxococcota</taxon>
        <taxon>Myxococcia</taxon>
        <taxon>Myxococcales</taxon>
        <taxon>Cystobacterineae</taxon>
        <taxon>Archangiaceae</taxon>
        <taxon>Cystobacter</taxon>
    </lineage>
</organism>
<sequence>MSTLLKPEPRVADPAPATRGDAVRPSSPPLAAHLVRVTLPEQGDELNGKALCEQLRRFLKAHPGPCCFFLEGTGMVNARIGFANAFKELDREWGARMEVVCAIPQPIPRMMAYTVATMAQASWHIFRTRVEAELHLQLRGYLAAEGGPSPRGPVHVSLHALS</sequence>
<feature type="region of interest" description="Disordered" evidence="1">
    <location>
        <begin position="1"/>
        <end position="27"/>
    </location>
</feature>
<evidence type="ECO:0000256" key="1">
    <source>
        <dbReference type="SAM" id="MobiDB-lite"/>
    </source>
</evidence>
<dbReference type="AlphaFoldDB" id="A0A250IY26"/>
<protein>
    <recommendedName>
        <fullName evidence="4">STAS domain-containing protein</fullName>
    </recommendedName>
</protein>
<gene>
    <name evidence="2" type="ORF">CYFUS_001485</name>
</gene>
<accession>A0A250IY26</accession>
<evidence type="ECO:0008006" key="4">
    <source>
        <dbReference type="Google" id="ProtNLM"/>
    </source>
</evidence>
<name>A0A250IY26_9BACT</name>
<dbReference type="Proteomes" id="UP000217257">
    <property type="component" value="Chromosome"/>
</dbReference>
<evidence type="ECO:0000313" key="3">
    <source>
        <dbReference type="Proteomes" id="UP000217257"/>
    </source>
</evidence>
<reference evidence="2 3" key="1">
    <citation type="submission" date="2017-06" db="EMBL/GenBank/DDBJ databases">
        <title>Sequencing and comparative analysis of myxobacterial genomes.</title>
        <authorList>
            <person name="Rupp O."/>
            <person name="Goesmann A."/>
            <person name="Sogaard-Andersen L."/>
        </authorList>
    </citation>
    <scope>NUCLEOTIDE SEQUENCE [LARGE SCALE GENOMIC DNA]</scope>
    <source>
        <strain evidence="2 3">DSM 52655</strain>
    </source>
</reference>